<comment type="caution">
    <text evidence="5">The sequence shown here is derived from an EMBL/GenBank/DDBJ whole genome shotgun (WGS) entry which is preliminary data.</text>
</comment>
<dbReference type="Proteomes" id="UP000885660">
    <property type="component" value="Unassembled WGS sequence"/>
</dbReference>
<dbReference type="InterPro" id="IPR027417">
    <property type="entry name" value="P-loop_NTPase"/>
</dbReference>
<dbReference type="PANTHER" id="PTHR30258">
    <property type="entry name" value="TYPE II SECRETION SYSTEM PROTEIN GSPE-RELATED"/>
    <property type="match status" value="1"/>
</dbReference>
<evidence type="ECO:0000256" key="2">
    <source>
        <dbReference type="ARBA" id="ARBA00022741"/>
    </source>
</evidence>
<proteinExistence type="inferred from homology"/>
<evidence type="ECO:0000313" key="5">
    <source>
        <dbReference type="EMBL" id="HDN85196.1"/>
    </source>
</evidence>
<dbReference type="Pfam" id="PF00437">
    <property type="entry name" value="T2SSE"/>
    <property type="match status" value="1"/>
</dbReference>
<dbReference type="InterPro" id="IPR001482">
    <property type="entry name" value="T2SS/T4SS_dom"/>
</dbReference>
<sequence>MKKKTLTEDKLDKPYSEIFNTEGWDKIKEPVSLVNVILTEAIKRRASDVHFEPLEKVVRVRYRIDGLLYPVFFFSKDLHPGVVSRIKVLSRLDVAERRLPQEGRFKMGGIDVRVSIIPAHFGEKVALRILDIRYLKGLTIDKLGLEEEILKKYTRAISRPFGMIIIAGPTGSGKTTTLYAAIRALNTPQRHILTIEDPIEYEIEGVNQVQVRETIGLTFPAVLRAFLRQDPDIIMLGEMRDPETAEVGIRSALTGHLLLTTLHTNNAVGAIARLINLKIPTPLLASALIFVGAQRLIRKVCPKCAIPYKPSPELLEKLGIKIEDKDIIFYRANGCSECNNLGYKGRVAIMEALEITEEIRNLILTEAPESQIKKAALSSGMLPIKDVAMRKVLQGETTLEEVMRVIGDE</sequence>
<gene>
    <name evidence="5" type="ORF">ENG47_05540</name>
</gene>
<keyword evidence="2" id="KW-0547">Nucleotide-binding</keyword>
<dbReference type="GO" id="GO:0005886">
    <property type="term" value="C:plasma membrane"/>
    <property type="evidence" value="ECO:0007669"/>
    <property type="project" value="TreeGrafter"/>
</dbReference>
<dbReference type="FunFam" id="3.40.50.300:FF:000398">
    <property type="entry name" value="Type IV pilus assembly ATPase PilB"/>
    <property type="match status" value="1"/>
</dbReference>
<accession>A0A7V0N203</accession>
<dbReference type="GO" id="GO:0016887">
    <property type="term" value="F:ATP hydrolysis activity"/>
    <property type="evidence" value="ECO:0007669"/>
    <property type="project" value="TreeGrafter"/>
</dbReference>
<comment type="similarity">
    <text evidence="1">Belongs to the GSP E family.</text>
</comment>
<keyword evidence="3" id="KW-0067">ATP-binding</keyword>
<organism evidence="5">
    <name type="scientific">Aerophobetes bacterium</name>
    <dbReference type="NCBI Taxonomy" id="2030807"/>
    <lineage>
        <taxon>Bacteria</taxon>
        <taxon>Candidatus Aerophobota</taxon>
    </lineage>
</organism>
<reference evidence="5" key="1">
    <citation type="journal article" date="2020" name="mSystems">
        <title>Genome- and Community-Level Interaction Insights into Carbon Utilization and Element Cycling Functions of Hydrothermarchaeota in Hydrothermal Sediment.</title>
        <authorList>
            <person name="Zhou Z."/>
            <person name="Liu Y."/>
            <person name="Xu W."/>
            <person name="Pan J."/>
            <person name="Luo Z.H."/>
            <person name="Li M."/>
        </authorList>
    </citation>
    <scope>NUCLEOTIDE SEQUENCE [LARGE SCALE GENOMIC DNA]</scope>
    <source>
        <strain evidence="5">HyVt-219</strain>
    </source>
</reference>
<dbReference type="GO" id="GO:0005524">
    <property type="term" value="F:ATP binding"/>
    <property type="evidence" value="ECO:0007669"/>
    <property type="project" value="UniProtKB-KW"/>
</dbReference>
<dbReference type="CDD" id="cd01129">
    <property type="entry name" value="PulE-GspE-like"/>
    <property type="match status" value="1"/>
</dbReference>
<dbReference type="PROSITE" id="PS00662">
    <property type="entry name" value="T2SP_E"/>
    <property type="match status" value="1"/>
</dbReference>
<evidence type="ECO:0000256" key="1">
    <source>
        <dbReference type="ARBA" id="ARBA00006611"/>
    </source>
</evidence>
<dbReference type="SMART" id="SM00382">
    <property type="entry name" value="AAA"/>
    <property type="match status" value="1"/>
</dbReference>
<dbReference type="InterPro" id="IPR003593">
    <property type="entry name" value="AAA+_ATPase"/>
</dbReference>
<protein>
    <submittedName>
        <fullName evidence="5">Type II/IV secretion system protein</fullName>
    </submittedName>
</protein>
<dbReference type="PANTHER" id="PTHR30258:SF1">
    <property type="entry name" value="PROTEIN TRANSPORT PROTEIN HOFB HOMOLOG"/>
    <property type="match status" value="1"/>
</dbReference>
<dbReference type="SUPFAM" id="SSF52540">
    <property type="entry name" value="P-loop containing nucleoside triphosphate hydrolases"/>
    <property type="match status" value="1"/>
</dbReference>
<dbReference type="Gene3D" id="3.40.50.300">
    <property type="entry name" value="P-loop containing nucleotide triphosphate hydrolases"/>
    <property type="match status" value="1"/>
</dbReference>
<evidence type="ECO:0000259" key="4">
    <source>
        <dbReference type="PROSITE" id="PS00662"/>
    </source>
</evidence>
<dbReference type="AlphaFoldDB" id="A0A7V0N203"/>
<evidence type="ECO:0000256" key="3">
    <source>
        <dbReference type="ARBA" id="ARBA00022840"/>
    </source>
</evidence>
<feature type="domain" description="Bacterial type II secretion system protein E" evidence="4">
    <location>
        <begin position="227"/>
        <end position="241"/>
    </location>
</feature>
<dbReference type="EMBL" id="DRBC01000335">
    <property type="protein sequence ID" value="HDN85196.1"/>
    <property type="molecule type" value="Genomic_DNA"/>
</dbReference>
<name>A0A7V0N203_UNCAE</name>
<dbReference type="Gene3D" id="3.30.450.90">
    <property type="match status" value="1"/>
</dbReference>